<comment type="caution">
    <text evidence="4">The sequence shown here is derived from an EMBL/GenBank/DDBJ whole genome shotgun (WGS) entry which is preliminary data.</text>
</comment>
<dbReference type="InterPro" id="IPR014710">
    <property type="entry name" value="RmlC-like_jellyroll"/>
</dbReference>
<dbReference type="Proteomes" id="UP001178507">
    <property type="component" value="Unassembled WGS sequence"/>
</dbReference>
<protein>
    <recommendedName>
        <fullName evidence="3">Cyclic nucleotide-binding domain-containing protein</fullName>
    </recommendedName>
</protein>
<dbReference type="GO" id="GO:0005886">
    <property type="term" value="C:plasma membrane"/>
    <property type="evidence" value="ECO:0007669"/>
    <property type="project" value="TreeGrafter"/>
</dbReference>
<dbReference type="Gene3D" id="1.10.287.70">
    <property type="match status" value="1"/>
</dbReference>
<evidence type="ECO:0000259" key="3">
    <source>
        <dbReference type="PROSITE" id="PS50042"/>
    </source>
</evidence>
<dbReference type="EMBL" id="CAUJNA010003644">
    <property type="protein sequence ID" value="CAJ1406737.1"/>
    <property type="molecule type" value="Genomic_DNA"/>
</dbReference>
<evidence type="ECO:0000313" key="4">
    <source>
        <dbReference type="EMBL" id="CAJ1406737.1"/>
    </source>
</evidence>
<proteinExistence type="predicted"/>
<evidence type="ECO:0000313" key="5">
    <source>
        <dbReference type="Proteomes" id="UP001178507"/>
    </source>
</evidence>
<feature type="region of interest" description="Disordered" evidence="1">
    <location>
        <begin position="164"/>
        <end position="186"/>
    </location>
</feature>
<feature type="domain" description="Cyclic nucleotide-binding" evidence="3">
    <location>
        <begin position="637"/>
        <end position="739"/>
    </location>
</feature>
<feature type="compositionally biased region" description="Basic and acidic residues" evidence="1">
    <location>
        <begin position="79"/>
        <end position="88"/>
    </location>
</feature>
<dbReference type="InterPro" id="IPR000595">
    <property type="entry name" value="cNMP-bd_dom"/>
</dbReference>
<feature type="compositionally biased region" description="Basic and acidic residues" evidence="1">
    <location>
        <begin position="99"/>
        <end position="108"/>
    </location>
</feature>
<keyword evidence="2" id="KW-0812">Transmembrane</keyword>
<feature type="compositionally biased region" description="Basic and acidic residues" evidence="1">
    <location>
        <begin position="173"/>
        <end position="186"/>
    </location>
</feature>
<reference evidence="4" key="1">
    <citation type="submission" date="2023-08" db="EMBL/GenBank/DDBJ databases">
        <authorList>
            <person name="Chen Y."/>
            <person name="Shah S."/>
            <person name="Dougan E. K."/>
            <person name="Thang M."/>
            <person name="Chan C."/>
        </authorList>
    </citation>
    <scope>NUCLEOTIDE SEQUENCE</scope>
</reference>
<dbReference type="InterPro" id="IPR018490">
    <property type="entry name" value="cNMP-bd_dom_sf"/>
</dbReference>
<dbReference type="GO" id="GO:0005249">
    <property type="term" value="F:voltage-gated potassium channel activity"/>
    <property type="evidence" value="ECO:0007669"/>
    <property type="project" value="TreeGrafter"/>
</dbReference>
<feature type="transmembrane region" description="Helical" evidence="2">
    <location>
        <begin position="433"/>
        <end position="457"/>
    </location>
</feature>
<dbReference type="PANTHER" id="PTHR10217">
    <property type="entry name" value="VOLTAGE AND LIGAND GATED POTASSIUM CHANNEL"/>
    <property type="match status" value="1"/>
</dbReference>
<dbReference type="AlphaFoldDB" id="A0AA36JJH3"/>
<feature type="region of interest" description="Disordered" evidence="1">
    <location>
        <begin position="79"/>
        <end position="119"/>
    </location>
</feature>
<keyword evidence="2" id="KW-0472">Membrane</keyword>
<keyword evidence="2" id="KW-1133">Transmembrane helix</keyword>
<feature type="transmembrane region" description="Helical" evidence="2">
    <location>
        <begin position="307"/>
        <end position="324"/>
    </location>
</feature>
<keyword evidence="5" id="KW-1185">Reference proteome</keyword>
<sequence>MEEEHFDVSSSFGFSEPRSKICGVDSTDLAQARSSFGQALRRHLAELQKRLLAEHEALFSDDHRHSLEKLVESLKEENDRLRMQEDSHANISSPTASSYKEERLDRNTRRSTASRRSVAKLRSRRSSFKGINLNDPRWSTMPSELRIALFQMEEDCLPKSLRARGASTVDEEPTLKEEEATPERESKETLLRTALAAWKEYTFQVMDDDDEEESDHEIEAVRAAAHKEWPEDCNGSEWQALTRDLTRAMSGDLSASKDPVASKPFFRKLVSSPASKRRMVWDVLGLFLVIWDIFAIPMNAFESTDVFALYMMSFISTLFWTIDFPTNFFNGFYRAGVMVTNPRDIACQYLRTWFSIDLGVLTLDWFFIAFDLSFSTMSDEDAAGNNYFRIARMSRGLRVLRILRLVRLAKLFPKFHSAFVVVQSDFIRLSMGAWFAVVIVVVMNHYVACAWFALGYWDLEADVSWVKAADLEGAKDAWKLELTYQYFTSLHWALCQFTPATMEVMATNTLERIFTVCTIILGLISFSSFVSNITSSMTQLRNLNSEKHKLQSSLRTFFAQNEVPPEVSKCIYDWIHSHRKSHRLRVHEQDIDLLAELPERLRFKLREAVYRPVLYRHPFFKEFGEVDAKCVDRLCHSALSEIRIGTEHTVFIKKEEASGMYFVMGGELDYWRSALQEPTAIGAGEWLSEIALWVSWRHTGTLSARCASDLMLLDADMFRSILSSCNKVAKRMSRLYAAAFVRHECEAETRNDWLCDTCCSSEAIGRLLEKCWRNSTGDTGIAPMAIVSPVPRAVPLTPKVGSLFLEQCSEATNSLGAASWSTNAVKLTLREPREEPKPKERKALSL</sequence>
<accession>A0AA36JJH3</accession>
<dbReference type="GO" id="GO:0042391">
    <property type="term" value="P:regulation of membrane potential"/>
    <property type="evidence" value="ECO:0007669"/>
    <property type="project" value="TreeGrafter"/>
</dbReference>
<dbReference type="Gene3D" id="2.60.120.10">
    <property type="entry name" value="Jelly Rolls"/>
    <property type="match status" value="1"/>
</dbReference>
<name>A0AA36JJH3_9DINO</name>
<dbReference type="SUPFAM" id="SSF51206">
    <property type="entry name" value="cAMP-binding domain-like"/>
    <property type="match status" value="1"/>
</dbReference>
<feature type="compositionally biased region" description="Polar residues" evidence="1">
    <location>
        <begin position="89"/>
        <end position="98"/>
    </location>
</feature>
<feature type="transmembrane region" description="Helical" evidence="2">
    <location>
        <begin position="513"/>
        <end position="533"/>
    </location>
</feature>
<feature type="transmembrane region" description="Helical" evidence="2">
    <location>
        <begin position="279"/>
        <end position="301"/>
    </location>
</feature>
<dbReference type="SUPFAM" id="SSF81324">
    <property type="entry name" value="Voltage-gated potassium channels"/>
    <property type="match status" value="1"/>
</dbReference>
<organism evidence="4 5">
    <name type="scientific">Effrenium voratum</name>
    <dbReference type="NCBI Taxonomy" id="2562239"/>
    <lineage>
        <taxon>Eukaryota</taxon>
        <taxon>Sar</taxon>
        <taxon>Alveolata</taxon>
        <taxon>Dinophyceae</taxon>
        <taxon>Suessiales</taxon>
        <taxon>Symbiodiniaceae</taxon>
        <taxon>Effrenium</taxon>
    </lineage>
</organism>
<dbReference type="PANTHER" id="PTHR10217:SF435">
    <property type="entry name" value="POTASSIUM VOLTAGE-GATED CHANNEL PROTEIN EAG"/>
    <property type="match status" value="1"/>
</dbReference>
<evidence type="ECO:0000256" key="1">
    <source>
        <dbReference type="SAM" id="MobiDB-lite"/>
    </source>
</evidence>
<gene>
    <name evidence="4" type="ORF">EVOR1521_LOCUS28620</name>
</gene>
<dbReference type="PROSITE" id="PS50042">
    <property type="entry name" value="CNMP_BINDING_3"/>
    <property type="match status" value="1"/>
</dbReference>
<evidence type="ECO:0000256" key="2">
    <source>
        <dbReference type="SAM" id="Phobius"/>
    </source>
</evidence>
<dbReference type="InterPro" id="IPR050818">
    <property type="entry name" value="KCNH_animal-type"/>
</dbReference>